<dbReference type="Proteomes" id="UP000237889">
    <property type="component" value="Chromosome"/>
</dbReference>
<gene>
    <name evidence="2" type="ORF">C6569_00675</name>
</gene>
<evidence type="ECO:0008006" key="4">
    <source>
        <dbReference type="Google" id="ProtNLM"/>
    </source>
</evidence>
<feature type="chain" id="PRO_5015684274" description="DUF4189 domain-containing protein" evidence="1">
    <location>
        <begin position="17"/>
        <end position="169"/>
    </location>
</feature>
<keyword evidence="1" id="KW-0732">Signal</keyword>
<feature type="signal peptide" evidence="1">
    <location>
        <begin position="1"/>
        <end position="16"/>
    </location>
</feature>
<accession>A0A2S0N6D2</accession>
<dbReference type="KEGG" id="phr:C6569_00675"/>
<evidence type="ECO:0000313" key="2">
    <source>
        <dbReference type="EMBL" id="AVO43709.1"/>
    </source>
</evidence>
<reference evidence="2 3" key="1">
    <citation type="submission" date="2018-03" db="EMBL/GenBank/DDBJ databases">
        <title>Genome sequencing of Phreatobacter sp.</title>
        <authorList>
            <person name="Kim S.-J."/>
            <person name="Heo J."/>
            <person name="Kwon S.-W."/>
        </authorList>
    </citation>
    <scope>NUCLEOTIDE SEQUENCE [LARGE SCALE GENOMIC DNA]</scope>
    <source>
        <strain evidence="2 3">S-12</strain>
    </source>
</reference>
<dbReference type="EMBL" id="CP027668">
    <property type="protein sequence ID" value="AVO43709.1"/>
    <property type="molecule type" value="Genomic_DNA"/>
</dbReference>
<dbReference type="AlphaFoldDB" id="A0A2S0N6D2"/>
<protein>
    <recommendedName>
        <fullName evidence="4">DUF4189 domain-containing protein</fullName>
    </recommendedName>
</protein>
<keyword evidence="3" id="KW-1185">Reference proteome</keyword>
<name>A0A2S0N6D2_9HYPH</name>
<organism evidence="2 3">
    <name type="scientific">Phreatobacter cathodiphilus</name>
    <dbReference type="NCBI Taxonomy" id="1868589"/>
    <lineage>
        <taxon>Bacteria</taxon>
        <taxon>Pseudomonadati</taxon>
        <taxon>Pseudomonadota</taxon>
        <taxon>Alphaproteobacteria</taxon>
        <taxon>Hyphomicrobiales</taxon>
        <taxon>Phreatobacteraceae</taxon>
        <taxon>Phreatobacter</taxon>
    </lineage>
</organism>
<sequence>MIAAALMAMGTTAALAESPSFCNQYASKAVHDARQARSNPRCNTNLHAGVFSTDFNVHYNWCLRVDRNRAYAGTDQREGHLRRCSVASGPGRPGGPVSAVTPPPEVTGSCRGVYIRHFTRPGPRALALGPGGCSSQYGRGSVDQAVSMALMACGRIARGPCRILETRGR</sequence>
<evidence type="ECO:0000313" key="3">
    <source>
        <dbReference type="Proteomes" id="UP000237889"/>
    </source>
</evidence>
<evidence type="ECO:0000256" key="1">
    <source>
        <dbReference type="SAM" id="SignalP"/>
    </source>
</evidence>
<proteinExistence type="predicted"/>